<gene>
    <name evidence="3" type="ORF">JD78_02166</name>
</gene>
<proteinExistence type="predicted"/>
<dbReference type="EMBL" id="VLKF01000001">
    <property type="protein sequence ID" value="TWH73642.1"/>
    <property type="molecule type" value="Genomic_DNA"/>
</dbReference>
<dbReference type="Proteomes" id="UP000321490">
    <property type="component" value="Unassembled WGS sequence"/>
</dbReference>
<evidence type="ECO:0000256" key="1">
    <source>
        <dbReference type="SAM" id="MobiDB-lite"/>
    </source>
</evidence>
<sequence>MTFVKLSVSLPDDDVALLDEYARTAGLKGRSAVIQHALRLLRQAELEQDYAAAWREWETSGDQSAWDAAAGDGVVDASR</sequence>
<dbReference type="InterPro" id="IPR013321">
    <property type="entry name" value="Arc_rbn_hlx_hlx"/>
</dbReference>
<comment type="caution">
    <text evidence="3">The sequence shown here is derived from an EMBL/GenBank/DDBJ whole genome shotgun (WGS) entry which is preliminary data.</text>
</comment>
<name>A0A562IRW0_9ACTN</name>
<dbReference type="Gene3D" id="1.10.1220.10">
    <property type="entry name" value="Met repressor-like"/>
    <property type="match status" value="1"/>
</dbReference>
<dbReference type="RefSeq" id="WP_228395312.1">
    <property type="nucleotide sequence ID" value="NZ_JABGDC010000147.1"/>
</dbReference>
<reference evidence="3 4" key="1">
    <citation type="submission" date="2019-07" db="EMBL/GenBank/DDBJ databases">
        <title>R&amp;d 2014.</title>
        <authorList>
            <person name="Klenk H.-P."/>
        </authorList>
    </citation>
    <scope>NUCLEOTIDE SEQUENCE [LARGE SCALE GENOMIC DNA]</scope>
    <source>
        <strain evidence="3 4">DSM 45764</strain>
    </source>
</reference>
<protein>
    <submittedName>
        <fullName evidence="3">Ribbon-helix-helix CopG family protein</fullName>
    </submittedName>
</protein>
<dbReference type="Pfam" id="PF01402">
    <property type="entry name" value="RHH_1"/>
    <property type="match status" value="1"/>
</dbReference>
<dbReference type="AlphaFoldDB" id="A0A562IRW0"/>
<evidence type="ECO:0000259" key="2">
    <source>
        <dbReference type="Pfam" id="PF01402"/>
    </source>
</evidence>
<dbReference type="CDD" id="cd22231">
    <property type="entry name" value="RHH_NikR_HicB-like"/>
    <property type="match status" value="1"/>
</dbReference>
<organism evidence="3 4">
    <name type="scientific">Modestobacter roseus</name>
    <dbReference type="NCBI Taxonomy" id="1181884"/>
    <lineage>
        <taxon>Bacteria</taxon>
        <taxon>Bacillati</taxon>
        <taxon>Actinomycetota</taxon>
        <taxon>Actinomycetes</taxon>
        <taxon>Geodermatophilales</taxon>
        <taxon>Geodermatophilaceae</taxon>
        <taxon>Modestobacter</taxon>
    </lineage>
</organism>
<dbReference type="InterPro" id="IPR010985">
    <property type="entry name" value="Ribbon_hlx_hlx"/>
</dbReference>
<feature type="domain" description="Ribbon-helix-helix protein CopG" evidence="2">
    <location>
        <begin position="5"/>
        <end position="41"/>
    </location>
</feature>
<evidence type="ECO:0000313" key="4">
    <source>
        <dbReference type="Proteomes" id="UP000321490"/>
    </source>
</evidence>
<dbReference type="InterPro" id="IPR002145">
    <property type="entry name" value="CopG"/>
</dbReference>
<dbReference type="GO" id="GO:0006355">
    <property type="term" value="P:regulation of DNA-templated transcription"/>
    <property type="evidence" value="ECO:0007669"/>
    <property type="project" value="InterPro"/>
</dbReference>
<keyword evidence="4" id="KW-1185">Reference proteome</keyword>
<evidence type="ECO:0000313" key="3">
    <source>
        <dbReference type="EMBL" id="TWH73642.1"/>
    </source>
</evidence>
<accession>A0A562IRW0</accession>
<feature type="region of interest" description="Disordered" evidence="1">
    <location>
        <begin position="60"/>
        <end position="79"/>
    </location>
</feature>
<dbReference type="SUPFAM" id="SSF47598">
    <property type="entry name" value="Ribbon-helix-helix"/>
    <property type="match status" value="1"/>
</dbReference>
<feature type="compositionally biased region" description="Low complexity" evidence="1">
    <location>
        <begin position="67"/>
        <end position="79"/>
    </location>
</feature>